<evidence type="ECO:0000313" key="1">
    <source>
        <dbReference type="EMBL" id="ORN01964.1"/>
    </source>
</evidence>
<organism evidence="1 2">
    <name type="scientific">Pantoea septica</name>
    <dbReference type="NCBI Taxonomy" id="472695"/>
    <lineage>
        <taxon>Bacteria</taxon>
        <taxon>Pseudomonadati</taxon>
        <taxon>Pseudomonadota</taxon>
        <taxon>Gammaproteobacteria</taxon>
        <taxon>Enterobacterales</taxon>
        <taxon>Erwiniaceae</taxon>
        <taxon>Pantoea</taxon>
    </lineage>
</organism>
<proteinExistence type="predicted"/>
<dbReference type="EMBL" id="MLJJ01000006">
    <property type="protein sequence ID" value="ORN01964.1"/>
    <property type="molecule type" value="Genomic_DNA"/>
</dbReference>
<evidence type="ECO:0008006" key="3">
    <source>
        <dbReference type="Google" id="ProtNLM"/>
    </source>
</evidence>
<reference evidence="1 2" key="1">
    <citation type="journal article" date="2017" name="Antonie Van Leeuwenhoek">
        <title>Phylogenomic resolution of the bacterial genus Pantoea and its relationship with Erwinia and Tatumella.</title>
        <authorList>
            <person name="Palmer M."/>
            <person name="Steenkamp E.T."/>
            <person name="Coetzee M.P."/>
            <person name="Chan W.Y."/>
            <person name="van Zyl E."/>
            <person name="De Maayer P."/>
            <person name="Coutinho T.A."/>
            <person name="Blom J."/>
            <person name="Smits T.H."/>
            <person name="Duffy B."/>
            <person name="Venter S.N."/>
        </authorList>
    </citation>
    <scope>NUCLEOTIDE SEQUENCE [LARGE SCALE GENOMIC DNA]</scope>
    <source>
        <strain evidence="1 2">LMG 5345</strain>
    </source>
</reference>
<name>A0ABX3UV47_9GAMM</name>
<dbReference type="Proteomes" id="UP000193785">
    <property type="component" value="Unassembled WGS sequence"/>
</dbReference>
<keyword evidence="2" id="KW-1185">Reference proteome</keyword>
<comment type="caution">
    <text evidence="1">The sequence shown here is derived from an EMBL/GenBank/DDBJ whole genome shotgun (WGS) entry which is preliminary data.</text>
</comment>
<accession>A0ABX3UV47</accession>
<protein>
    <recommendedName>
        <fullName evidence="3">Phage repressor protein</fullName>
    </recommendedName>
</protein>
<evidence type="ECO:0000313" key="2">
    <source>
        <dbReference type="Proteomes" id="UP000193785"/>
    </source>
</evidence>
<gene>
    <name evidence="1" type="ORF">HA46_04840</name>
</gene>
<sequence>METPDGLVIVDRAETMKPGDEMAFQYYGYPVVGKLFASRLITQDGETIDGDDMEGIIVLGRVKAKIVSVCEPCRPTV</sequence>